<gene>
    <name evidence="2" type="ORF">EK21DRAFT_93365</name>
</gene>
<keyword evidence="3" id="KW-1185">Reference proteome</keyword>
<protein>
    <submittedName>
        <fullName evidence="2">Uncharacterized protein</fullName>
    </submittedName>
</protein>
<evidence type="ECO:0000313" key="2">
    <source>
        <dbReference type="EMBL" id="KAF2025319.1"/>
    </source>
</evidence>
<proteinExistence type="predicted"/>
<sequence>MATSTTGGSSSEPDMALIGELLEEISRNPPAIAAKKLLVEHYISVGWLDAATDTAKDLKALTPRDPEVLEFLQVLQKQPEPPVIEKASSATPSKPAVGPRVWDPKTGRYKKTTTTKPSKQPEEVSILEWNGDLESSRQELAQGYRALRSKAKYILSDLMHLQTLQEKAGSPASMNFAKIQALAEGRETRPSVTSGPPGSARSVARTIQDNPGEATVLATTDLVETMEWVRDPRGRPSNADDDAVRNVLVKRKDALQAALPDNLKIHCDLALMHIEHEYLERNYANTETMLGDEIKDVSRANFYVTEDNYAWDMEELASAITANNGIMRNPLSKEMFTPKDVKGILHHPMGKSLAALTVEQHEMSKGVRSETIARMEILSRTLLEDQTADTVPSRKAVDEFLVYIATLPELEQKAIEHLKCPARDSHTGQAYDFSIGEAVRDAQGNRVCFHKTGDFIKQAAVHLRQNRGVAPDPEKCNMM</sequence>
<feature type="region of interest" description="Disordered" evidence="1">
    <location>
        <begin position="185"/>
        <end position="204"/>
    </location>
</feature>
<evidence type="ECO:0000256" key="1">
    <source>
        <dbReference type="SAM" id="MobiDB-lite"/>
    </source>
</evidence>
<dbReference type="EMBL" id="ML978269">
    <property type="protein sequence ID" value="KAF2025319.1"/>
    <property type="molecule type" value="Genomic_DNA"/>
</dbReference>
<reference evidence="2" key="1">
    <citation type="journal article" date="2020" name="Stud. Mycol.">
        <title>101 Dothideomycetes genomes: a test case for predicting lifestyles and emergence of pathogens.</title>
        <authorList>
            <person name="Haridas S."/>
            <person name="Albert R."/>
            <person name="Binder M."/>
            <person name="Bloem J."/>
            <person name="Labutti K."/>
            <person name="Salamov A."/>
            <person name="Andreopoulos B."/>
            <person name="Baker S."/>
            <person name="Barry K."/>
            <person name="Bills G."/>
            <person name="Bluhm B."/>
            <person name="Cannon C."/>
            <person name="Castanera R."/>
            <person name="Culley D."/>
            <person name="Daum C."/>
            <person name="Ezra D."/>
            <person name="Gonzalez J."/>
            <person name="Henrissat B."/>
            <person name="Kuo A."/>
            <person name="Liang C."/>
            <person name="Lipzen A."/>
            <person name="Lutzoni F."/>
            <person name="Magnuson J."/>
            <person name="Mondo S."/>
            <person name="Nolan M."/>
            <person name="Ohm R."/>
            <person name="Pangilinan J."/>
            <person name="Park H.-J."/>
            <person name="Ramirez L."/>
            <person name="Alfaro M."/>
            <person name="Sun H."/>
            <person name="Tritt A."/>
            <person name="Yoshinaga Y."/>
            <person name="Zwiers L.-H."/>
            <person name="Turgeon B."/>
            <person name="Goodwin S."/>
            <person name="Spatafora J."/>
            <person name="Crous P."/>
            <person name="Grigoriev I."/>
        </authorList>
    </citation>
    <scope>NUCLEOTIDE SEQUENCE</scope>
    <source>
        <strain evidence="2">CBS 110217</strain>
    </source>
</reference>
<feature type="region of interest" description="Disordered" evidence="1">
    <location>
        <begin position="85"/>
        <end position="120"/>
    </location>
</feature>
<accession>A0A9P4LIP7</accession>
<evidence type="ECO:0000313" key="3">
    <source>
        <dbReference type="Proteomes" id="UP000799777"/>
    </source>
</evidence>
<dbReference type="AlphaFoldDB" id="A0A9P4LIP7"/>
<dbReference type="Proteomes" id="UP000799777">
    <property type="component" value="Unassembled WGS sequence"/>
</dbReference>
<dbReference type="OrthoDB" id="5379086at2759"/>
<name>A0A9P4LIP7_9PLEO</name>
<comment type="caution">
    <text evidence="2">The sequence shown here is derived from an EMBL/GenBank/DDBJ whole genome shotgun (WGS) entry which is preliminary data.</text>
</comment>
<organism evidence="2 3">
    <name type="scientific">Setomelanomma holmii</name>
    <dbReference type="NCBI Taxonomy" id="210430"/>
    <lineage>
        <taxon>Eukaryota</taxon>
        <taxon>Fungi</taxon>
        <taxon>Dikarya</taxon>
        <taxon>Ascomycota</taxon>
        <taxon>Pezizomycotina</taxon>
        <taxon>Dothideomycetes</taxon>
        <taxon>Pleosporomycetidae</taxon>
        <taxon>Pleosporales</taxon>
        <taxon>Pleosporineae</taxon>
        <taxon>Phaeosphaeriaceae</taxon>
        <taxon>Setomelanomma</taxon>
    </lineage>
</organism>